<dbReference type="EMBL" id="CAJJDP010000019">
    <property type="protein sequence ID" value="CAD8146945.1"/>
    <property type="molecule type" value="Genomic_DNA"/>
</dbReference>
<name>A0A8S1T0Y3_PAROT</name>
<keyword evidence="2" id="KW-1185">Reference proteome</keyword>
<evidence type="ECO:0000313" key="1">
    <source>
        <dbReference type="EMBL" id="CAD8146945.1"/>
    </source>
</evidence>
<dbReference type="Proteomes" id="UP000683925">
    <property type="component" value="Unassembled WGS sequence"/>
</dbReference>
<comment type="caution">
    <text evidence="1">The sequence shown here is derived from an EMBL/GenBank/DDBJ whole genome shotgun (WGS) entry which is preliminary data.</text>
</comment>
<evidence type="ECO:0000313" key="2">
    <source>
        <dbReference type="Proteomes" id="UP000683925"/>
    </source>
</evidence>
<gene>
    <name evidence="1" type="ORF">POCTA_138.1.T0190185</name>
</gene>
<dbReference type="AlphaFoldDB" id="A0A8S1T0Y3"/>
<dbReference type="OrthoDB" id="306614at2759"/>
<sequence length="179" mass="21077">MLNKVQFIELNNTEGLLQVPEHLIGQVSMILKDQFGFTIEERVRAKTPQKQQGLRQQLNLIVQMILCSFKKYCKLNQQNTIKQQIENIQLKKQFSKKFSLFDLHQLLYENQFSQEFRDEFENYLSNGSAEKDLIESKKITKDLKGELKKIISELLFEVLKNNSITSLLKPRLNIKRISN</sequence>
<reference evidence="1" key="1">
    <citation type="submission" date="2021-01" db="EMBL/GenBank/DDBJ databases">
        <authorList>
            <consortium name="Genoscope - CEA"/>
            <person name="William W."/>
        </authorList>
    </citation>
    <scope>NUCLEOTIDE SEQUENCE</scope>
</reference>
<organism evidence="1 2">
    <name type="scientific">Paramecium octaurelia</name>
    <dbReference type="NCBI Taxonomy" id="43137"/>
    <lineage>
        <taxon>Eukaryota</taxon>
        <taxon>Sar</taxon>
        <taxon>Alveolata</taxon>
        <taxon>Ciliophora</taxon>
        <taxon>Intramacronucleata</taxon>
        <taxon>Oligohymenophorea</taxon>
        <taxon>Peniculida</taxon>
        <taxon>Parameciidae</taxon>
        <taxon>Paramecium</taxon>
    </lineage>
</organism>
<dbReference type="OMA" id="CSFKKYC"/>
<proteinExistence type="predicted"/>
<accession>A0A8S1T0Y3</accession>
<protein>
    <submittedName>
        <fullName evidence="1">Uncharacterized protein</fullName>
    </submittedName>
</protein>